<evidence type="ECO:0000259" key="1">
    <source>
        <dbReference type="Pfam" id="PF00027"/>
    </source>
</evidence>
<dbReference type="AlphaFoldDB" id="A0A7Z9CG64"/>
<organism evidence="2 3">
    <name type="scientific">Bergeyella zoohelcum</name>
    <dbReference type="NCBI Taxonomy" id="1015"/>
    <lineage>
        <taxon>Bacteria</taxon>
        <taxon>Pseudomonadati</taxon>
        <taxon>Bacteroidota</taxon>
        <taxon>Flavobacteriia</taxon>
        <taxon>Flavobacteriales</taxon>
        <taxon>Weeksellaceae</taxon>
        <taxon>Bergeyella</taxon>
    </lineage>
</organism>
<dbReference type="InterPro" id="IPR014710">
    <property type="entry name" value="RmlC-like_jellyroll"/>
</dbReference>
<dbReference type="RefSeq" id="WP_125151266.1">
    <property type="nucleotide sequence ID" value="NZ_UYIV01000001.1"/>
</dbReference>
<evidence type="ECO:0000313" key="2">
    <source>
        <dbReference type="EMBL" id="VDH04320.1"/>
    </source>
</evidence>
<dbReference type="Proteomes" id="UP000270205">
    <property type="component" value="Unassembled WGS sequence"/>
</dbReference>
<gene>
    <name evidence="2" type="primary">fnr_2</name>
    <name evidence="2" type="ORF">NCTC12929_01381</name>
</gene>
<dbReference type="InterPro" id="IPR018490">
    <property type="entry name" value="cNMP-bd_dom_sf"/>
</dbReference>
<dbReference type="EMBL" id="UYIV01000001">
    <property type="protein sequence ID" value="VDH04320.1"/>
    <property type="molecule type" value="Genomic_DNA"/>
</dbReference>
<reference evidence="2 3" key="1">
    <citation type="submission" date="2018-11" db="EMBL/GenBank/DDBJ databases">
        <authorList>
            <consortium name="Pathogen Informatics"/>
        </authorList>
    </citation>
    <scope>NUCLEOTIDE SEQUENCE [LARGE SCALE GENOMIC DNA]</scope>
    <source>
        <strain evidence="2 3">NCTC12929</strain>
    </source>
</reference>
<dbReference type="Gene3D" id="2.60.120.10">
    <property type="entry name" value="Jelly Rolls"/>
    <property type="match status" value="1"/>
</dbReference>
<dbReference type="CDD" id="cd00038">
    <property type="entry name" value="CAP_ED"/>
    <property type="match status" value="1"/>
</dbReference>
<comment type="caution">
    <text evidence="2">The sequence shown here is derived from an EMBL/GenBank/DDBJ whole genome shotgun (WGS) entry which is preliminary data.</text>
</comment>
<feature type="domain" description="Cyclic nucleotide-binding" evidence="1">
    <location>
        <begin position="32"/>
        <end position="118"/>
    </location>
</feature>
<name>A0A7Z9CG64_9FLAO</name>
<evidence type="ECO:0000313" key="3">
    <source>
        <dbReference type="Proteomes" id="UP000270205"/>
    </source>
</evidence>
<dbReference type="SUPFAM" id="SSF51206">
    <property type="entry name" value="cAMP-binding domain-like"/>
    <property type="match status" value="1"/>
</dbReference>
<dbReference type="InterPro" id="IPR000595">
    <property type="entry name" value="cNMP-bd_dom"/>
</dbReference>
<dbReference type="Pfam" id="PF00027">
    <property type="entry name" value="cNMP_binding"/>
    <property type="match status" value="1"/>
</dbReference>
<accession>A0A7Z9CG64</accession>
<proteinExistence type="predicted"/>
<sequence>MKNLQFDDFLNGENNVEIEFTKVIRKHCATKIYKKGTLISTAGETFHNILFVKKGLLRQYYIDEKGKESILHFAPENWLISDRASSCFHQPSMYDIEALEDTTVIVITPEIIEKISEKNPEFATFNQNLLHRHIHTLQKRITMLQAFTAEQRYLDFIKTYPNILMRVPQSMIASFLGITPESLSRVKKELVTKYKNAST</sequence>
<protein>
    <submittedName>
        <fullName evidence="2">Transcriptional regulator</fullName>
    </submittedName>
</protein>